<name>A0ABW5D790_9BACT</name>
<dbReference type="Proteomes" id="UP001597375">
    <property type="component" value="Unassembled WGS sequence"/>
</dbReference>
<keyword evidence="1" id="KW-0732">Signal</keyword>
<evidence type="ECO:0000313" key="3">
    <source>
        <dbReference type="Proteomes" id="UP001597375"/>
    </source>
</evidence>
<organism evidence="2 3">
    <name type="scientific">Luteolibacter algae</name>
    <dbReference type="NCBI Taxonomy" id="454151"/>
    <lineage>
        <taxon>Bacteria</taxon>
        <taxon>Pseudomonadati</taxon>
        <taxon>Verrucomicrobiota</taxon>
        <taxon>Verrucomicrobiia</taxon>
        <taxon>Verrucomicrobiales</taxon>
        <taxon>Verrucomicrobiaceae</taxon>
        <taxon>Luteolibacter</taxon>
    </lineage>
</organism>
<reference evidence="3" key="1">
    <citation type="journal article" date="2019" name="Int. J. Syst. Evol. Microbiol.">
        <title>The Global Catalogue of Microorganisms (GCM) 10K type strain sequencing project: providing services to taxonomists for standard genome sequencing and annotation.</title>
        <authorList>
            <consortium name="The Broad Institute Genomics Platform"/>
            <consortium name="The Broad Institute Genome Sequencing Center for Infectious Disease"/>
            <person name="Wu L."/>
            <person name="Ma J."/>
        </authorList>
    </citation>
    <scope>NUCLEOTIDE SEQUENCE [LARGE SCALE GENOMIC DNA]</scope>
    <source>
        <strain evidence="3">CGMCC 4.7106</strain>
    </source>
</reference>
<feature type="signal peptide" evidence="1">
    <location>
        <begin position="1"/>
        <end position="22"/>
    </location>
</feature>
<keyword evidence="3" id="KW-1185">Reference proteome</keyword>
<proteinExistence type="predicted"/>
<evidence type="ECO:0000256" key="1">
    <source>
        <dbReference type="SAM" id="SignalP"/>
    </source>
</evidence>
<evidence type="ECO:0000313" key="2">
    <source>
        <dbReference type="EMBL" id="MFD2256239.1"/>
    </source>
</evidence>
<dbReference type="PROSITE" id="PS51257">
    <property type="entry name" value="PROKAR_LIPOPROTEIN"/>
    <property type="match status" value="1"/>
</dbReference>
<accession>A0ABW5D790</accession>
<protein>
    <recommendedName>
        <fullName evidence="4">Peptidase C39-like domain-containing protein</fullName>
    </recommendedName>
</protein>
<dbReference type="EMBL" id="JBHUIT010000005">
    <property type="protein sequence ID" value="MFD2256239.1"/>
    <property type="molecule type" value="Genomic_DNA"/>
</dbReference>
<evidence type="ECO:0008006" key="4">
    <source>
        <dbReference type="Google" id="ProtNLM"/>
    </source>
</evidence>
<comment type="caution">
    <text evidence="2">The sequence shown here is derived from an EMBL/GenBank/DDBJ whole genome shotgun (WGS) entry which is preliminary data.</text>
</comment>
<gene>
    <name evidence="2" type="ORF">ACFSSA_06110</name>
</gene>
<sequence length="264" mass="29246">MIHSARKLLLFPSLCAFFCACAPTSPFREAENLDAKPFNQLVLAGNACGPAALLNSYRFGKPAWRKLSEDPAGLSDRERIRAITRGPAMRESSSLPGRARWSRNGVNLPDLCDIANEIGRPHLLPQLSNETLFLKSGESQRSFLKRVHSRFATSLKEGFPPILSIRRLVKRNGEWHAIQGHFVTITSVPSSLGSGVNSFAVRYVDPWGGSFNEGEIRISARAFLGSDPMKNPNLEAIFPQPEIGHRFVKSHEETYMAVSAFLGR</sequence>
<dbReference type="RefSeq" id="WP_386819301.1">
    <property type="nucleotide sequence ID" value="NZ_JBHUIT010000005.1"/>
</dbReference>
<feature type="chain" id="PRO_5046794117" description="Peptidase C39-like domain-containing protein" evidence="1">
    <location>
        <begin position="23"/>
        <end position="264"/>
    </location>
</feature>